<dbReference type="Gene3D" id="2.40.160.100">
    <property type="match status" value="1"/>
</dbReference>
<evidence type="ECO:0000313" key="2">
    <source>
        <dbReference type="EMBL" id="MEL1239962.1"/>
    </source>
</evidence>
<proteinExistence type="predicted"/>
<evidence type="ECO:0000313" key="3">
    <source>
        <dbReference type="Proteomes" id="UP001398556"/>
    </source>
</evidence>
<protein>
    <submittedName>
        <fullName evidence="2">Alginate export family protein</fullName>
    </submittedName>
</protein>
<dbReference type="InterPro" id="IPR053728">
    <property type="entry name" value="Alginate_Permeability_Chnl"/>
</dbReference>
<name>A0ABU9HJS0_9FLAO</name>
<gene>
    <name evidence="2" type="ORF">AAEO59_02775</name>
</gene>
<dbReference type="Pfam" id="PF13372">
    <property type="entry name" value="Alginate_exp"/>
    <property type="match status" value="1"/>
</dbReference>
<dbReference type="RefSeq" id="WP_341699225.1">
    <property type="nucleotide sequence ID" value="NZ_JBBYHU010000003.1"/>
</dbReference>
<dbReference type="InterPro" id="IPR025388">
    <property type="entry name" value="Alginate_export_dom"/>
</dbReference>
<sequence>MKKLILLFLVTIQFGLAQNRLDFKSLRYDEDYSKIENDSNSTFLDRIKYIPLTKDENLSLSLGGELRSQYQYFNNENWGDTANDSDGFLLNRALFHLDTKYKKSFRLFAQIQSSTAISRIDPSPVDKNELDIHQLFMDLNFQLNESDVTFRLGRQEFMYGSQRLIAVREGPNSRQAFDAVKMIWKYKNLKTDLFYSQFVKNNFGNFNDRLNPNTKFYGIYNVINKVPLIQNVDLYYLGLDKKTASFNSISGEEKRHSIGTRIWSKNKNWNYDFETVFQFGSIENQSIQAWTASLYTNYQFNQLKFKPKLGLKTELISGDKATDDNKLQTFNPLFPRGAYFGLAAILGPSNLYDIHPSIELKINDKMSFAADYDFFWRFSKSDGIYQPNTTLIYSSANSTQRYIGSQLGASIDYDIQKWFALKIEATWFNAGSYLKEVSAGKDILFTAATLAYYF</sequence>
<keyword evidence="3" id="KW-1185">Reference proteome</keyword>
<dbReference type="EMBL" id="JBBYHU010000003">
    <property type="protein sequence ID" value="MEL1239962.1"/>
    <property type="molecule type" value="Genomic_DNA"/>
</dbReference>
<organism evidence="2 3">
    <name type="scientific">Flavobacterium flavipallidum</name>
    <dbReference type="NCBI Taxonomy" id="3139140"/>
    <lineage>
        <taxon>Bacteria</taxon>
        <taxon>Pseudomonadati</taxon>
        <taxon>Bacteroidota</taxon>
        <taxon>Flavobacteriia</taxon>
        <taxon>Flavobacteriales</taxon>
        <taxon>Flavobacteriaceae</taxon>
        <taxon>Flavobacterium</taxon>
    </lineage>
</organism>
<accession>A0ABU9HJS0</accession>
<reference evidence="2 3" key="1">
    <citation type="submission" date="2024-04" db="EMBL/GenBank/DDBJ databases">
        <title>Flavobacterium sp. DGU99 16S ribosomal RNA gene Genome sequencing and assembly.</title>
        <authorList>
            <person name="Park S."/>
        </authorList>
    </citation>
    <scope>NUCLEOTIDE SEQUENCE [LARGE SCALE GENOMIC DNA]</scope>
    <source>
        <strain evidence="2 3">DGU99</strain>
    </source>
</reference>
<evidence type="ECO:0000259" key="1">
    <source>
        <dbReference type="Pfam" id="PF13372"/>
    </source>
</evidence>
<comment type="caution">
    <text evidence="2">The sequence shown here is derived from an EMBL/GenBank/DDBJ whole genome shotgun (WGS) entry which is preliminary data.</text>
</comment>
<dbReference type="Proteomes" id="UP001398556">
    <property type="component" value="Unassembled WGS sequence"/>
</dbReference>
<feature type="domain" description="Alginate export" evidence="1">
    <location>
        <begin position="60"/>
        <end position="436"/>
    </location>
</feature>